<dbReference type="AlphaFoldDB" id="A0A0G0MY83"/>
<sequence>MTKNILKSQTGSAMLVMTFFVLTSVLIISLSLSAIVVNGLHLGTDQVQSTKAFFAAEAGAERILWEFRKNKNDPIVFVDDSVIPSCNNNEFICFDSETDGVIISCNVLCPTGRQKLLNETYYSINYSHADPITTLISYGKFSDVNRVIELKF</sequence>
<evidence type="ECO:0008006" key="4">
    <source>
        <dbReference type="Google" id="ProtNLM"/>
    </source>
</evidence>
<dbReference type="EMBL" id="LBUU01000008">
    <property type="protein sequence ID" value="KKQ69886.1"/>
    <property type="molecule type" value="Genomic_DNA"/>
</dbReference>
<proteinExistence type="predicted"/>
<evidence type="ECO:0000313" key="2">
    <source>
        <dbReference type="EMBL" id="KKQ69886.1"/>
    </source>
</evidence>
<protein>
    <recommendedName>
        <fullName evidence="4">Type 4 fimbrial biogenesis protein PilX N-terminal domain-containing protein</fullName>
    </recommendedName>
</protein>
<keyword evidence="1" id="KW-0472">Membrane</keyword>
<accession>A0A0G0MY83</accession>
<dbReference type="Proteomes" id="UP000034022">
    <property type="component" value="Unassembled WGS sequence"/>
</dbReference>
<reference evidence="2 3" key="1">
    <citation type="journal article" date="2015" name="Nature">
        <title>rRNA introns, odd ribosomes, and small enigmatic genomes across a large radiation of phyla.</title>
        <authorList>
            <person name="Brown C.T."/>
            <person name="Hug L.A."/>
            <person name="Thomas B.C."/>
            <person name="Sharon I."/>
            <person name="Castelle C.J."/>
            <person name="Singh A."/>
            <person name="Wilkins M.J."/>
            <person name="Williams K.H."/>
            <person name="Banfield J.F."/>
        </authorList>
    </citation>
    <scope>NUCLEOTIDE SEQUENCE [LARGE SCALE GENOMIC DNA]</scope>
</reference>
<keyword evidence="1" id="KW-0812">Transmembrane</keyword>
<evidence type="ECO:0000256" key="1">
    <source>
        <dbReference type="SAM" id="Phobius"/>
    </source>
</evidence>
<name>A0A0G0MY83_9BACT</name>
<evidence type="ECO:0000313" key="3">
    <source>
        <dbReference type="Proteomes" id="UP000034022"/>
    </source>
</evidence>
<comment type="caution">
    <text evidence="2">The sequence shown here is derived from an EMBL/GenBank/DDBJ whole genome shotgun (WGS) entry which is preliminary data.</text>
</comment>
<feature type="transmembrane region" description="Helical" evidence="1">
    <location>
        <begin position="12"/>
        <end position="37"/>
    </location>
</feature>
<keyword evidence="1" id="KW-1133">Transmembrane helix</keyword>
<gene>
    <name evidence="2" type="ORF">US91_C0008G0006</name>
</gene>
<organism evidence="2 3">
    <name type="scientific">Candidatus Falkowbacteria bacterium GW2011_GWE1_38_31</name>
    <dbReference type="NCBI Taxonomy" id="1618638"/>
    <lineage>
        <taxon>Bacteria</taxon>
        <taxon>Candidatus Falkowiibacteriota</taxon>
    </lineage>
</organism>